<name>A0A7I4XSS3_HAECO</name>
<evidence type="ECO:0000313" key="1">
    <source>
        <dbReference type="Proteomes" id="UP000025227"/>
    </source>
</evidence>
<dbReference type="Proteomes" id="UP000025227">
    <property type="component" value="Unplaced"/>
</dbReference>
<dbReference type="WBParaSite" id="HCON_00006120-00001">
    <property type="protein sequence ID" value="HCON_00006120-00001"/>
    <property type="gene ID" value="HCON_00006120"/>
</dbReference>
<organism evidence="1 2">
    <name type="scientific">Haemonchus contortus</name>
    <name type="common">Barber pole worm</name>
    <dbReference type="NCBI Taxonomy" id="6289"/>
    <lineage>
        <taxon>Eukaryota</taxon>
        <taxon>Metazoa</taxon>
        <taxon>Ecdysozoa</taxon>
        <taxon>Nematoda</taxon>
        <taxon>Chromadorea</taxon>
        <taxon>Rhabditida</taxon>
        <taxon>Rhabditina</taxon>
        <taxon>Rhabditomorpha</taxon>
        <taxon>Strongyloidea</taxon>
        <taxon>Trichostrongylidae</taxon>
        <taxon>Haemonchus</taxon>
    </lineage>
</organism>
<proteinExistence type="predicted"/>
<keyword evidence="1" id="KW-1185">Reference proteome</keyword>
<evidence type="ECO:0000313" key="2">
    <source>
        <dbReference type="WBParaSite" id="HCON_00006120-00001"/>
    </source>
</evidence>
<accession>A0A7I4XSS3</accession>
<reference evidence="2" key="1">
    <citation type="submission" date="2020-12" db="UniProtKB">
        <authorList>
            <consortium name="WormBaseParasite"/>
        </authorList>
    </citation>
    <scope>IDENTIFICATION</scope>
    <source>
        <strain evidence="2">MHco3</strain>
    </source>
</reference>
<dbReference type="AlphaFoldDB" id="A0A7I4XSS3"/>
<protein>
    <submittedName>
        <fullName evidence="2">YTH domain-containing protein</fullName>
    </submittedName>
</protein>
<sequence length="95" mass="11164">MGPELHRLLPLYPECDHVQRGEQFNLPDYDRYPAGFVTRWKIKITPCFYIIYDKDHPTANNLGLSTNDVPVEEEDILPMVHRSTLVPPVEFRRQL</sequence>